<feature type="domain" description="Rab-GAP TBC" evidence="12">
    <location>
        <begin position="109"/>
        <end position="301"/>
    </location>
</feature>
<evidence type="ECO:0000259" key="12">
    <source>
        <dbReference type="PROSITE" id="PS50086"/>
    </source>
</evidence>
<evidence type="ECO:0000256" key="9">
    <source>
        <dbReference type="ARBA" id="ARBA00064037"/>
    </source>
</evidence>
<feature type="region of interest" description="Disordered" evidence="11">
    <location>
        <begin position="359"/>
        <end position="491"/>
    </location>
</feature>
<feature type="compositionally biased region" description="Polar residues" evidence="11">
    <location>
        <begin position="572"/>
        <end position="585"/>
    </location>
</feature>
<dbReference type="PANTHER" id="PTHR47219">
    <property type="entry name" value="RAB GTPASE-ACTIVATING PROTEIN 1-LIKE"/>
    <property type="match status" value="1"/>
</dbReference>
<feature type="compositionally biased region" description="Basic and acidic residues" evidence="11">
    <location>
        <begin position="762"/>
        <end position="771"/>
    </location>
</feature>
<accession>A0AAY4E8I5</accession>
<evidence type="ECO:0000313" key="13">
    <source>
        <dbReference type="Ensembl" id="ENSDCDP00010053915.1"/>
    </source>
</evidence>
<feature type="compositionally biased region" description="Basic and acidic residues" evidence="11">
    <location>
        <begin position="435"/>
        <end position="455"/>
    </location>
</feature>
<feature type="compositionally biased region" description="Polar residues" evidence="11">
    <location>
        <begin position="462"/>
        <end position="489"/>
    </location>
</feature>
<dbReference type="GO" id="GO:0005794">
    <property type="term" value="C:Golgi apparatus"/>
    <property type="evidence" value="ECO:0007669"/>
    <property type="project" value="UniProtKB-SubCell"/>
</dbReference>
<dbReference type="FunFam" id="1.10.472.80:FF:000019">
    <property type="entry name" value="USP6 N-terminal like"/>
    <property type="match status" value="1"/>
</dbReference>
<dbReference type="GO" id="GO:0031267">
    <property type="term" value="F:small GTPase binding"/>
    <property type="evidence" value="ECO:0007669"/>
    <property type="project" value="TreeGrafter"/>
</dbReference>
<reference evidence="13 14" key="1">
    <citation type="submission" date="2020-06" db="EMBL/GenBank/DDBJ databases">
        <authorList>
            <consortium name="Wellcome Sanger Institute Data Sharing"/>
        </authorList>
    </citation>
    <scope>NUCLEOTIDE SEQUENCE [LARGE SCALE GENOMIC DNA]</scope>
</reference>
<dbReference type="FunFam" id="1.10.8.270:FF:000010">
    <property type="entry name" value="Putative USP6 N-terminal-like protein"/>
    <property type="match status" value="1"/>
</dbReference>
<organism evidence="13 14">
    <name type="scientific">Denticeps clupeoides</name>
    <name type="common">denticle herring</name>
    <dbReference type="NCBI Taxonomy" id="299321"/>
    <lineage>
        <taxon>Eukaryota</taxon>
        <taxon>Metazoa</taxon>
        <taxon>Chordata</taxon>
        <taxon>Craniata</taxon>
        <taxon>Vertebrata</taxon>
        <taxon>Euteleostomi</taxon>
        <taxon>Actinopterygii</taxon>
        <taxon>Neopterygii</taxon>
        <taxon>Teleostei</taxon>
        <taxon>Clupei</taxon>
        <taxon>Clupeiformes</taxon>
        <taxon>Denticipitoidei</taxon>
        <taxon>Denticipitidae</taxon>
        <taxon>Denticeps</taxon>
    </lineage>
</organism>
<reference evidence="13" key="3">
    <citation type="submission" date="2025-09" db="UniProtKB">
        <authorList>
            <consortium name="Ensembl"/>
        </authorList>
    </citation>
    <scope>IDENTIFICATION</scope>
</reference>
<dbReference type="SUPFAM" id="SSF47923">
    <property type="entry name" value="Ypt/Rab-GAP domain of gyp1p"/>
    <property type="match status" value="2"/>
</dbReference>
<feature type="compositionally biased region" description="Basic and acidic residues" evidence="11">
    <location>
        <begin position="531"/>
        <end position="541"/>
    </location>
</feature>
<dbReference type="AlphaFoldDB" id="A0AAY4E8I5"/>
<evidence type="ECO:0000256" key="3">
    <source>
        <dbReference type="ARBA" id="ARBA00022468"/>
    </source>
</evidence>
<evidence type="ECO:0000256" key="7">
    <source>
        <dbReference type="ARBA" id="ARBA00023329"/>
    </source>
</evidence>
<feature type="compositionally biased region" description="Polar residues" evidence="11">
    <location>
        <begin position="542"/>
        <end position="560"/>
    </location>
</feature>
<gene>
    <name evidence="13" type="primary">USP6NL</name>
</gene>
<dbReference type="FunFam" id="1.10.10.750:FF:000001">
    <property type="entry name" value="TBC1 domain family member 10A"/>
    <property type="match status" value="1"/>
</dbReference>
<keyword evidence="7" id="KW-0968">Cytoplasmic vesicle</keyword>
<keyword evidence="3" id="KW-0343">GTPase activation</keyword>
<sequence>QFWQILNNWQGSHDMIRITIHGSPYVTQYHQIVGKEGATVEPWEDANFHLYKVTDRFGFLHEDELPLNDAAEEKHKQQELERTTKWLKMLKNWDKYKNSEKLVRRVYKGIPLKLRGEVWCLLLDIPKIKEEKKDFYEKLKQRAREMSPDIRQIDLDVNRTYRDHVMFRNRYDVKQQALFHVLAAYSVYNTEVGYCQGMSQITALLLIYMNEEDAFWALVKLLSGQKHAMHGFFVPGFPKLMRFQEHHDRILKKLMPKLKQHLDSQEVYTNLYTMKWFFQCFLDRTPFTLTLRIWDIYILEGERVLTAMSYTVLKLHKKHLLKLSMEELVEFLQVTLSKDFFYDDDVVIEQLQTSMSELRRSKLELPPPGKDEEFPKIPLGQLPPEPDANHVANGQTPAKHVVDGVPFATNPKALDASSASEHQKDSRPPSRIRRASLEKTLRPNAKSIEEKRDVRIWGYTEAASTRQPTPTQSGQTPGHPQNTTSTTDGVNRANGQRYAIANHNSNAASSMARDQGFRPLWVKPSDTKLEAAKAAAEKESQLSRAASPSLSQTAPDNGQGSHRRPASRGFSPGSNRASNASQYDNVPSPGADGSAFPELLELERPPARGSSRPYGTPSGHQGSPTRLTSGGVNLRPPMQAMPPTFHTPDHQVGQRHYTPTSGPHSPSRPTLVPLYTDFPADKAFVALDYGEQAYGTTHRNSPTPSPKKDLLNHAYRLRSSHEAPLTVAPINYTPQLDSSTYGGHYLRQPTRLTGTSPYQPEYRFDGRRQAEEILSYSTEGRQGNREGDVPRSPGGLPRSASFQRAQKSPVQEFSFPPAPDVMMNYRSPYQEQPSSRQQLPSVFGGSHYRHAQEAFAMQESMLL</sequence>
<comment type="subunit">
    <text evidence="9">Interacts with EPS8.</text>
</comment>
<proteinExistence type="predicted"/>
<dbReference type="GO" id="GO:0005096">
    <property type="term" value="F:GTPase activator activity"/>
    <property type="evidence" value="ECO:0007669"/>
    <property type="project" value="UniProtKB-KW"/>
</dbReference>
<dbReference type="Proteomes" id="UP000694580">
    <property type="component" value="Chromosome 15"/>
</dbReference>
<evidence type="ECO:0000256" key="1">
    <source>
        <dbReference type="ARBA" id="ARBA00004541"/>
    </source>
</evidence>
<dbReference type="Gene3D" id="1.10.8.270">
    <property type="entry name" value="putative rabgap domain of human tbc1 domain family member 14 like domains"/>
    <property type="match status" value="1"/>
</dbReference>
<dbReference type="InterPro" id="IPR035969">
    <property type="entry name" value="Rab-GAP_TBC_sf"/>
</dbReference>
<evidence type="ECO:0000256" key="11">
    <source>
        <dbReference type="SAM" id="MobiDB-lite"/>
    </source>
</evidence>
<evidence type="ECO:0000256" key="2">
    <source>
        <dbReference type="ARBA" id="ARBA00004555"/>
    </source>
</evidence>
<feature type="compositionally biased region" description="Basic and acidic residues" evidence="11">
    <location>
        <begin position="359"/>
        <end position="375"/>
    </location>
</feature>
<name>A0AAY4E8I5_9TELE</name>
<keyword evidence="4" id="KW-0597">Phosphoprotein</keyword>
<keyword evidence="14" id="KW-1185">Reference proteome</keyword>
<evidence type="ECO:0000256" key="5">
    <source>
        <dbReference type="ARBA" id="ARBA00022990"/>
    </source>
</evidence>
<keyword evidence="6" id="KW-0333">Golgi apparatus</keyword>
<comment type="function">
    <text evidence="8">Acts as a GTPase-activating protein for RAB5A and RAB43. Involved in receptor trafficking. In complex with EPS8 inhibits internalization of EGFR. Involved in retrograde transport from the endocytic pathway to the Golgi apparatus. Involved in the transport of Shiga toxin from early and recycling endosomes to the trans-Golgi network. Required for structural integrity of the Golgi complex.</text>
</comment>
<dbReference type="InterPro" id="IPR000195">
    <property type="entry name" value="Rab-GAP-TBC_dom"/>
</dbReference>
<dbReference type="PROSITE" id="PS50086">
    <property type="entry name" value="TBC_RABGAP"/>
    <property type="match status" value="1"/>
</dbReference>
<feature type="region of interest" description="Disordered" evidence="11">
    <location>
        <begin position="740"/>
        <end position="816"/>
    </location>
</feature>
<dbReference type="Gene3D" id="1.10.10.750">
    <property type="entry name" value="Ypt/Rab-GAP domain of gyp1p, domain 1"/>
    <property type="match status" value="1"/>
</dbReference>
<feature type="compositionally biased region" description="Polar residues" evidence="11">
    <location>
        <begin position="618"/>
        <end position="631"/>
    </location>
</feature>
<reference evidence="13" key="2">
    <citation type="submission" date="2025-08" db="UniProtKB">
        <authorList>
            <consortium name="Ensembl"/>
        </authorList>
    </citation>
    <scope>IDENTIFICATION</scope>
</reference>
<evidence type="ECO:0000313" key="14">
    <source>
        <dbReference type="Proteomes" id="UP000694580"/>
    </source>
</evidence>
<keyword evidence="5" id="KW-0007">Acetylation</keyword>
<feature type="compositionally biased region" description="Polar residues" evidence="11">
    <location>
        <begin position="657"/>
        <end position="668"/>
    </location>
</feature>
<dbReference type="Ensembl" id="ENSDCDT00010064449.1">
    <property type="protein sequence ID" value="ENSDCDP00010053915.1"/>
    <property type="gene ID" value="ENSDCDG00010031218.1"/>
</dbReference>
<evidence type="ECO:0000256" key="8">
    <source>
        <dbReference type="ARBA" id="ARBA00059926"/>
    </source>
</evidence>
<dbReference type="InterPro" id="IPR050302">
    <property type="entry name" value="Rab_GAP_TBC_domain"/>
</dbReference>
<evidence type="ECO:0000256" key="6">
    <source>
        <dbReference type="ARBA" id="ARBA00023034"/>
    </source>
</evidence>
<evidence type="ECO:0000256" key="10">
    <source>
        <dbReference type="ARBA" id="ARBA00070172"/>
    </source>
</evidence>
<evidence type="ECO:0000256" key="4">
    <source>
        <dbReference type="ARBA" id="ARBA00022553"/>
    </source>
</evidence>
<dbReference type="PANTHER" id="PTHR47219:SF19">
    <property type="entry name" value="USP6 N-TERMINAL-LIKE PROTEIN ISOFORM X1"/>
    <property type="match status" value="1"/>
</dbReference>
<dbReference type="GO" id="GO:0031410">
    <property type="term" value="C:cytoplasmic vesicle"/>
    <property type="evidence" value="ECO:0007669"/>
    <property type="project" value="UniProtKB-SubCell"/>
</dbReference>
<dbReference type="SMART" id="SM00164">
    <property type="entry name" value="TBC"/>
    <property type="match status" value="1"/>
</dbReference>
<protein>
    <recommendedName>
        <fullName evidence="10">USP6 N-terminal-like protein</fullName>
    </recommendedName>
</protein>
<dbReference type="GeneTree" id="ENSGT00940000156715"/>
<feature type="region of interest" description="Disordered" evidence="11">
    <location>
        <begin position="531"/>
        <end position="668"/>
    </location>
</feature>
<feature type="compositionally biased region" description="Polar residues" evidence="11">
    <location>
        <begin position="800"/>
        <end position="811"/>
    </location>
</feature>
<comment type="subcellular location">
    <subcellularLocation>
        <location evidence="1">Cytoplasmic vesicle</location>
    </subcellularLocation>
    <subcellularLocation>
        <location evidence="2">Golgi apparatus</location>
    </subcellularLocation>
</comment>
<dbReference type="Gene3D" id="1.10.472.80">
    <property type="entry name" value="Ypt/Rab-GAP domain of gyp1p, domain 3"/>
    <property type="match status" value="1"/>
</dbReference>
<dbReference type="Pfam" id="PF00566">
    <property type="entry name" value="RabGAP-TBC"/>
    <property type="match status" value="1"/>
</dbReference>